<evidence type="ECO:0008006" key="4">
    <source>
        <dbReference type="Google" id="ProtNLM"/>
    </source>
</evidence>
<dbReference type="RefSeq" id="WP_345767169.1">
    <property type="nucleotide sequence ID" value="NZ_CP154834.1"/>
</dbReference>
<keyword evidence="3" id="KW-1185">Reference proteome</keyword>
<evidence type="ECO:0000256" key="1">
    <source>
        <dbReference type="ARBA" id="ARBA00022729"/>
    </source>
</evidence>
<gene>
    <name evidence="2" type="ORF">AAFP95_06005</name>
</gene>
<dbReference type="InterPro" id="IPR037873">
    <property type="entry name" value="BamE-like"/>
</dbReference>
<name>A0AAU6WSG5_9FLAO</name>
<proteinExistence type="predicted"/>
<sequence length="72" mass="8257">MIDDLIDSRLLIGKDSSEVKEILGSPELKDKQQNFWQYYAGTGTGFGFTDHQLIVKFANNKVIMLEHIKQQD</sequence>
<evidence type="ECO:0000313" key="2">
    <source>
        <dbReference type="EMBL" id="XAO75479.1"/>
    </source>
</evidence>
<dbReference type="Gene3D" id="3.30.1450.10">
    <property type="match status" value="1"/>
</dbReference>
<dbReference type="Proteomes" id="UP001463665">
    <property type="component" value="Chromosome"/>
</dbReference>
<dbReference type="AlphaFoldDB" id="A0AAU6WSG5"/>
<accession>A0AAU6WSG5</accession>
<reference evidence="2 3" key="1">
    <citation type="submission" date="2024-04" db="EMBL/GenBank/DDBJ databases">
        <title>Genome sequencing and assembly of rice foliar adapted Chryseobacterium endophyticum OsEnb-ALM-A6.</title>
        <authorList>
            <person name="Kumar S."/>
            <person name="Javed M."/>
            <person name="Chouhan V."/>
            <person name="Charishma K."/>
            <person name="Patel A."/>
            <person name="Kumar M."/>
            <person name="Sahu K.P."/>
            <person name="Kumar A."/>
        </authorList>
    </citation>
    <scope>NUCLEOTIDE SEQUENCE [LARGE SCALE GENOMIC DNA]</scope>
    <source>
        <strain evidence="2 3">OsEnb-ALM-A6</strain>
    </source>
</reference>
<protein>
    <recommendedName>
        <fullName evidence="4">Lipoprotein SmpA/OmlA domain-containing protein</fullName>
    </recommendedName>
</protein>
<evidence type="ECO:0000313" key="3">
    <source>
        <dbReference type="Proteomes" id="UP001463665"/>
    </source>
</evidence>
<keyword evidence="1" id="KW-0732">Signal</keyword>
<organism evidence="2 3">
    <name type="scientific">Chryseobacterium endophyticum</name>
    <dbReference type="NCBI Taxonomy" id="1854762"/>
    <lineage>
        <taxon>Bacteria</taxon>
        <taxon>Pseudomonadati</taxon>
        <taxon>Bacteroidota</taxon>
        <taxon>Flavobacteriia</taxon>
        <taxon>Flavobacteriales</taxon>
        <taxon>Weeksellaceae</taxon>
        <taxon>Chryseobacterium group</taxon>
        <taxon>Chryseobacterium</taxon>
    </lineage>
</organism>
<dbReference type="EMBL" id="CP154834">
    <property type="protein sequence ID" value="XAO75479.1"/>
    <property type="molecule type" value="Genomic_DNA"/>
</dbReference>